<evidence type="ECO:0000313" key="2">
    <source>
        <dbReference type="EMBL" id="VAW30326.1"/>
    </source>
</evidence>
<feature type="transmembrane region" description="Helical" evidence="1">
    <location>
        <begin position="6"/>
        <end position="23"/>
    </location>
</feature>
<name>A0A3B0VEB9_9ZZZZ</name>
<organism evidence="2">
    <name type="scientific">hydrothermal vent metagenome</name>
    <dbReference type="NCBI Taxonomy" id="652676"/>
    <lineage>
        <taxon>unclassified sequences</taxon>
        <taxon>metagenomes</taxon>
        <taxon>ecological metagenomes</taxon>
    </lineage>
</organism>
<keyword evidence="1" id="KW-0812">Transmembrane</keyword>
<feature type="non-terminal residue" evidence="2">
    <location>
        <position position="40"/>
    </location>
</feature>
<gene>
    <name evidence="2" type="ORF">MNBD_CHLOROFLEXI01-1115</name>
</gene>
<keyword evidence="1" id="KW-1133">Transmembrane helix</keyword>
<accession>A0A3B0VEB9</accession>
<evidence type="ECO:0000256" key="1">
    <source>
        <dbReference type="SAM" id="Phobius"/>
    </source>
</evidence>
<protein>
    <submittedName>
        <fullName evidence="2">Uncharacterized protein</fullName>
    </submittedName>
</protein>
<keyword evidence="1" id="KW-0472">Membrane</keyword>
<dbReference type="AlphaFoldDB" id="A0A3B0VEB9"/>
<reference evidence="2" key="1">
    <citation type="submission" date="2018-06" db="EMBL/GenBank/DDBJ databases">
        <authorList>
            <person name="Zhirakovskaya E."/>
        </authorList>
    </citation>
    <scope>NUCLEOTIDE SEQUENCE</scope>
</reference>
<dbReference type="EMBL" id="UOEU01000043">
    <property type="protein sequence ID" value="VAW30326.1"/>
    <property type="molecule type" value="Genomic_DNA"/>
</dbReference>
<sequence>MEGKDYAWFVVILAIAGWGIWMIQNPDYPIRQGLDLQGGL</sequence>
<proteinExistence type="predicted"/>